<evidence type="ECO:0000313" key="3">
    <source>
        <dbReference type="Proteomes" id="UP001333110"/>
    </source>
</evidence>
<dbReference type="AlphaFoldDB" id="A0AAN7RSV7"/>
<name>A0AAN7RSV7_MYCAM</name>
<evidence type="ECO:0000313" key="2">
    <source>
        <dbReference type="EMBL" id="KAK4819124.1"/>
    </source>
</evidence>
<reference evidence="2 3" key="1">
    <citation type="journal article" date="2023" name="J. Hered.">
        <title>Chromosome-level genome of the wood stork (Mycteria americana) provides insight into avian chromosome evolution.</title>
        <authorList>
            <person name="Flamio R. Jr."/>
            <person name="Ramstad K.M."/>
        </authorList>
    </citation>
    <scope>NUCLEOTIDE SEQUENCE [LARGE SCALE GENOMIC DNA]</scope>
    <source>
        <strain evidence="2">JAX WOST 10</strain>
    </source>
</reference>
<dbReference type="Proteomes" id="UP001333110">
    <property type="component" value="Unassembled WGS sequence"/>
</dbReference>
<proteinExistence type="predicted"/>
<feature type="region of interest" description="Disordered" evidence="1">
    <location>
        <begin position="240"/>
        <end position="282"/>
    </location>
</feature>
<organism evidence="2 3">
    <name type="scientific">Mycteria americana</name>
    <name type="common">Wood stork</name>
    <dbReference type="NCBI Taxonomy" id="33587"/>
    <lineage>
        <taxon>Eukaryota</taxon>
        <taxon>Metazoa</taxon>
        <taxon>Chordata</taxon>
        <taxon>Craniata</taxon>
        <taxon>Vertebrata</taxon>
        <taxon>Euteleostomi</taxon>
        <taxon>Archelosauria</taxon>
        <taxon>Archosauria</taxon>
        <taxon>Dinosauria</taxon>
        <taxon>Saurischia</taxon>
        <taxon>Theropoda</taxon>
        <taxon>Coelurosauria</taxon>
        <taxon>Aves</taxon>
        <taxon>Neognathae</taxon>
        <taxon>Neoaves</taxon>
        <taxon>Aequornithes</taxon>
        <taxon>Ciconiiformes</taxon>
        <taxon>Ciconiidae</taxon>
        <taxon>Mycteria</taxon>
    </lineage>
</organism>
<evidence type="ECO:0000256" key="1">
    <source>
        <dbReference type="SAM" id="MobiDB-lite"/>
    </source>
</evidence>
<protein>
    <submittedName>
        <fullName evidence="2">Uncharacterized protein</fullName>
    </submittedName>
</protein>
<accession>A0AAN7RSV7</accession>
<feature type="compositionally biased region" description="Polar residues" evidence="1">
    <location>
        <begin position="245"/>
        <end position="265"/>
    </location>
</feature>
<sequence>MFWEVTAIQEVPACVPSEHGTLFRNASQGTKGFMARAVIRFGAGKDLSQKELVTNTSVSRLQVHAQADSKVTRHVLTSDICGKRLMAKGRARPKAARHTRLWTGRIIRGRDLRSDVLERKGFIRPFHRPDHTDQVPLDLGSPTTELSLHGNLRLHLHRDLDGLHIDQLRDGLQLCKESEAGQKLLEKSWMMAGRNLHHFPNFIPHTPPVRHTIASDTPYLCDSYPHPVLGKKRVTKWDEGKQVKESIQQRAGTPQSQTNSTSSIWLTEHPDKPGEAGHGGYITPQLLLTSRNTKPGPNAVNGRATLLRALLRLRQHSALPPSLFYKRQEFLLFILLPGWRLNHFPGQPVPMLDNPFSEVKFPNIQSKPPLVQLQAISSRPMACYLGEETDPTSLQPPFRQLQRAMRSPLSLLFSRLNNPSLVLQTLPQPRCPSLDTLQPLKVSLVVGGPTLNPAFEVRPHQCPVQGHDHCPSPAGHTISDTSQDAIGLLGHLGTLLAHIQLAVDQHPQVLLCWAAFQPLFPTVAPQLDASMEENGVVLRKKQGCRRGMSRKRGD</sequence>
<gene>
    <name evidence="2" type="ORF">QYF61_025591</name>
</gene>
<dbReference type="EMBL" id="JAUNZN010000007">
    <property type="protein sequence ID" value="KAK4819124.1"/>
    <property type="molecule type" value="Genomic_DNA"/>
</dbReference>
<comment type="caution">
    <text evidence="2">The sequence shown here is derived from an EMBL/GenBank/DDBJ whole genome shotgun (WGS) entry which is preliminary data.</text>
</comment>
<keyword evidence="3" id="KW-1185">Reference proteome</keyword>